<evidence type="ECO:0000313" key="2">
    <source>
        <dbReference type="EMBL" id="KAF2197666.1"/>
    </source>
</evidence>
<dbReference type="Pfam" id="PF03992">
    <property type="entry name" value="ABM"/>
    <property type="match status" value="1"/>
</dbReference>
<dbReference type="SUPFAM" id="SSF54909">
    <property type="entry name" value="Dimeric alpha+beta barrel"/>
    <property type="match status" value="1"/>
</dbReference>
<dbReference type="InterPro" id="IPR007138">
    <property type="entry name" value="ABM_dom"/>
</dbReference>
<dbReference type="EMBL" id="ML994210">
    <property type="protein sequence ID" value="KAF2197666.1"/>
    <property type="molecule type" value="Genomic_DNA"/>
</dbReference>
<gene>
    <name evidence="2" type="ORF">GQ43DRAFT_444049</name>
</gene>
<evidence type="ECO:0000313" key="3">
    <source>
        <dbReference type="Proteomes" id="UP000799536"/>
    </source>
</evidence>
<name>A0A9P4JGQ0_9PLEO</name>
<proteinExistence type="predicted"/>
<dbReference type="Gene3D" id="3.30.70.100">
    <property type="match status" value="1"/>
</dbReference>
<comment type="caution">
    <text evidence="2">The sequence shown here is derived from an EMBL/GenBank/DDBJ whole genome shotgun (WGS) entry which is preliminary data.</text>
</comment>
<dbReference type="Proteomes" id="UP000799536">
    <property type="component" value="Unassembled WGS sequence"/>
</dbReference>
<feature type="domain" description="ABM" evidence="1">
    <location>
        <begin position="27"/>
        <end position="77"/>
    </location>
</feature>
<reference evidence="2" key="1">
    <citation type="journal article" date="2020" name="Stud. Mycol.">
        <title>101 Dothideomycetes genomes: a test case for predicting lifestyles and emergence of pathogens.</title>
        <authorList>
            <person name="Haridas S."/>
            <person name="Albert R."/>
            <person name="Binder M."/>
            <person name="Bloem J."/>
            <person name="Labutti K."/>
            <person name="Salamov A."/>
            <person name="Andreopoulos B."/>
            <person name="Baker S."/>
            <person name="Barry K."/>
            <person name="Bills G."/>
            <person name="Bluhm B."/>
            <person name="Cannon C."/>
            <person name="Castanera R."/>
            <person name="Culley D."/>
            <person name="Daum C."/>
            <person name="Ezra D."/>
            <person name="Gonzalez J."/>
            <person name="Henrissat B."/>
            <person name="Kuo A."/>
            <person name="Liang C."/>
            <person name="Lipzen A."/>
            <person name="Lutzoni F."/>
            <person name="Magnuson J."/>
            <person name="Mondo S."/>
            <person name="Nolan M."/>
            <person name="Ohm R."/>
            <person name="Pangilinan J."/>
            <person name="Park H.-J."/>
            <person name="Ramirez L."/>
            <person name="Alfaro M."/>
            <person name="Sun H."/>
            <person name="Tritt A."/>
            <person name="Yoshinaga Y."/>
            <person name="Zwiers L.-H."/>
            <person name="Turgeon B."/>
            <person name="Goodwin S."/>
            <person name="Spatafora J."/>
            <person name="Crous P."/>
            <person name="Grigoriev I."/>
        </authorList>
    </citation>
    <scope>NUCLEOTIDE SEQUENCE</scope>
    <source>
        <strain evidence="2">ATCC 74209</strain>
    </source>
</reference>
<protein>
    <recommendedName>
        <fullName evidence="1">ABM domain-containing protein</fullName>
    </recommendedName>
</protein>
<accession>A0A9P4JGQ0</accession>
<organism evidence="2 3">
    <name type="scientific">Delitschia confertaspora ATCC 74209</name>
    <dbReference type="NCBI Taxonomy" id="1513339"/>
    <lineage>
        <taxon>Eukaryota</taxon>
        <taxon>Fungi</taxon>
        <taxon>Dikarya</taxon>
        <taxon>Ascomycota</taxon>
        <taxon>Pezizomycotina</taxon>
        <taxon>Dothideomycetes</taxon>
        <taxon>Pleosporomycetidae</taxon>
        <taxon>Pleosporales</taxon>
        <taxon>Delitschiaceae</taxon>
        <taxon>Delitschia</taxon>
    </lineage>
</organism>
<dbReference type="AlphaFoldDB" id="A0A9P4JGQ0"/>
<evidence type="ECO:0000259" key="1">
    <source>
        <dbReference type="Pfam" id="PF03992"/>
    </source>
</evidence>
<feature type="non-terminal residue" evidence="2">
    <location>
        <position position="195"/>
    </location>
</feature>
<dbReference type="OrthoDB" id="3830579at2759"/>
<dbReference type="InterPro" id="IPR011008">
    <property type="entry name" value="Dimeric_a/b-barrel"/>
</dbReference>
<sequence length="195" mass="21865">MGKQVTEIVNLPLHPGTDLQSGDSGKIWTDIAGTISSQDGCQGIYWGRQIEHPDIVQLAILWDDISSHEAFMKSPTYGPFGKTIMQLVDGNVDFHHAALPAHTPFAQDGNLPTTECLSLYFPKDYQTDKWDDNWNRFCKKLEDTAEGMNAVVGAWGIEEVNRKVDGKDTEARVFNCFIGWESVDAHIKFRDTEGF</sequence>
<keyword evidence="3" id="KW-1185">Reference proteome</keyword>